<dbReference type="Gene3D" id="2.130.10.10">
    <property type="entry name" value="YVTN repeat-like/Quinoprotein amine dehydrogenase"/>
    <property type="match status" value="2"/>
</dbReference>
<comment type="caution">
    <text evidence="9">The sequence shown here is derived from an EMBL/GenBank/DDBJ whole genome shotgun (WGS) entry which is preliminary data.</text>
</comment>
<evidence type="ECO:0000256" key="3">
    <source>
        <dbReference type="ARBA" id="ARBA00022574"/>
    </source>
</evidence>
<dbReference type="InterPro" id="IPR001680">
    <property type="entry name" value="WD40_rpt"/>
</dbReference>
<dbReference type="PROSITE" id="PS50231">
    <property type="entry name" value="RICIN_B_LECTIN"/>
    <property type="match status" value="1"/>
</dbReference>
<evidence type="ECO:0000313" key="9">
    <source>
        <dbReference type="EMBL" id="CAJ1961085.1"/>
    </source>
</evidence>
<reference evidence="9" key="1">
    <citation type="submission" date="2023-08" db="EMBL/GenBank/DDBJ databases">
        <authorList>
            <person name="Audoor S."/>
            <person name="Bilcke G."/>
        </authorList>
    </citation>
    <scope>NUCLEOTIDE SEQUENCE</scope>
</reference>
<evidence type="ECO:0000256" key="4">
    <source>
        <dbReference type="ARBA" id="ARBA00022737"/>
    </source>
</evidence>
<feature type="domain" description="U3 small nucleolar RNA-associated protein 15 C-terminal" evidence="8">
    <location>
        <begin position="450"/>
        <end position="590"/>
    </location>
</feature>
<dbReference type="AlphaFoldDB" id="A0AAD2G367"/>
<dbReference type="Proteomes" id="UP001295423">
    <property type="component" value="Unassembled WGS sequence"/>
</dbReference>
<dbReference type="InterPro" id="IPR018983">
    <property type="entry name" value="U3_snoRNA-assocProt_15_C"/>
</dbReference>
<dbReference type="InterPro" id="IPR019775">
    <property type="entry name" value="WD40_repeat_CS"/>
</dbReference>
<keyword evidence="10" id="KW-1185">Reference proteome</keyword>
<evidence type="ECO:0000256" key="7">
    <source>
        <dbReference type="SAM" id="MobiDB-lite"/>
    </source>
</evidence>
<proteinExistence type="predicted"/>
<dbReference type="PROSITE" id="PS50082">
    <property type="entry name" value="WD_REPEATS_2"/>
    <property type="match status" value="2"/>
</dbReference>
<comment type="subcellular location">
    <subcellularLocation>
        <location evidence="1">Nucleus</location>
        <location evidence="1">Nucleolus</location>
    </subcellularLocation>
</comment>
<keyword evidence="3 6" id="KW-0853">WD repeat</keyword>
<dbReference type="Pfam" id="PF09384">
    <property type="entry name" value="UTP15_C"/>
    <property type="match status" value="1"/>
</dbReference>
<dbReference type="GO" id="GO:0005730">
    <property type="term" value="C:nucleolus"/>
    <property type="evidence" value="ECO:0007669"/>
    <property type="project" value="UniProtKB-SubCell"/>
</dbReference>
<dbReference type="InterPro" id="IPR015943">
    <property type="entry name" value="WD40/YVTN_repeat-like_dom_sf"/>
</dbReference>
<dbReference type="Pfam" id="PF00400">
    <property type="entry name" value="WD40"/>
    <property type="match status" value="2"/>
</dbReference>
<evidence type="ECO:0000256" key="6">
    <source>
        <dbReference type="PROSITE-ProRule" id="PRU00221"/>
    </source>
</evidence>
<evidence type="ECO:0000256" key="5">
    <source>
        <dbReference type="ARBA" id="ARBA00023242"/>
    </source>
</evidence>
<name>A0AAD2G367_9STRA</name>
<protein>
    <recommendedName>
        <fullName evidence="8">U3 small nucleolar RNA-associated protein 15 C-terminal domain-containing protein</fullName>
    </recommendedName>
</protein>
<dbReference type="PANTHER" id="PTHR19924">
    <property type="entry name" value="UTP15 U3 SMALL NUCLEOLAR RNA-ASSOCIATED PROTEIN 15 FAMILY MEMBER"/>
    <property type="match status" value="1"/>
</dbReference>
<gene>
    <name evidence="9" type="ORF">CYCCA115_LOCUS19032</name>
</gene>
<accession>A0AAD2G367</accession>
<dbReference type="EMBL" id="CAKOGP040002080">
    <property type="protein sequence ID" value="CAJ1961085.1"/>
    <property type="molecule type" value="Genomic_DNA"/>
</dbReference>
<evidence type="ECO:0000256" key="1">
    <source>
        <dbReference type="ARBA" id="ARBA00004604"/>
    </source>
</evidence>
<dbReference type="InterPro" id="IPR036322">
    <property type="entry name" value="WD40_repeat_dom_sf"/>
</dbReference>
<dbReference type="GO" id="GO:0006364">
    <property type="term" value="P:rRNA processing"/>
    <property type="evidence" value="ECO:0007669"/>
    <property type="project" value="UniProtKB-KW"/>
</dbReference>
<evidence type="ECO:0000256" key="2">
    <source>
        <dbReference type="ARBA" id="ARBA00022552"/>
    </source>
</evidence>
<dbReference type="GO" id="GO:0045943">
    <property type="term" value="P:positive regulation of transcription by RNA polymerase I"/>
    <property type="evidence" value="ECO:0007669"/>
    <property type="project" value="TreeGrafter"/>
</dbReference>
<keyword evidence="5" id="KW-0539">Nucleus</keyword>
<organism evidence="9 10">
    <name type="scientific">Cylindrotheca closterium</name>
    <dbReference type="NCBI Taxonomy" id="2856"/>
    <lineage>
        <taxon>Eukaryota</taxon>
        <taxon>Sar</taxon>
        <taxon>Stramenopiles</taxon>
        <taxon>Ochrophyta</taxon>
        <taxon>Bacillariophyta</taxon>
        <taxon>Bacillariophyceae</taxon>
        <taxon>Bacillariophycidae</taxon>
        <taxon>Bacillariales</taxon>
        <taxon>Bacillariaceae</taxon>
        <taxon>Cylindrotheca</taxon>
    </lineage>
</organism>
<dbReference type="SUPFAM" id="SSF50978">
    <property type="entry name" value="WD40 repeat-like"/>
    <property type="match status" value="1"/>
</dbReference>
<dbReference type="SMART" id="SM00320">
    <property type="entry name" value="WD40"/>
    <property type="match status" value="6"/>
</dbReference>
<feature type="region of interest" description="Disordered" evidence="7">
    <location>
        <begin position="1"/>
        <end position="21"/>
    </location>
</feature>
<dbReference type="PROSITE" id="PS50294">
    <property type="entry name" value="WD_REPEATS_REGION"/>
    <property type="match status" value="1"/>
</dbReference>
<keyword evidence="4" id="KW-0677">Repeat</keyword>
<keyword evidence="2" id="KW-0698">rRNA processing</keyword>
<dbReference type="PROSITE" id="PS00678">
    <property type="entry name" value="WD_REPEATS_1"/>
    <property type="match status" value="1"/>
</dbReference>
<evidence type="ECO:0000313" key="10">
    <source>
        <dbReference type="Proteomes" id="UP001295423"/>
    </source>
</evidence>
<feature type="repeat" description="WD" evidence="6">
    <location>
        <begin position="257"/>
        <end position="277"/>
    </location>
</feature>
<feature type="repeat" description="WD" evidence="6">
    <location>
        <begin position="181"/>
        <end position="222"/>
    </location>
</feature>
<evidence type="ECO:0000259" key="8">
    <source>
        <dbReference type="Pfam" id="PF09384"/>
    </source>
</evidence>
<sequence length="597" mass="65355">MTSIAQAPTTTNDFKTSSTLQAKRHNVSSVTLGQQGASDPNEARYWTQKLGLGSGKFDSSNKKYAHPRNVNLQPIGASMTHQVVFGPPLSSSKQPIAVIGGPRVGLYGTSASSSFNRAMVRSVASASPFESTIEPDRNVQTGGHLALCGSFRNDGRLLAVGTDVGEIRVCDVTMRSTLSTMSANKLPVRSVEWFRNGQNILTVGDDGVCRVWDLGSTDKSKPQLTLIGHGDVVRCSALWQTSESKDGKSEWKQLAFTGSYDHTIRVWNVENFSSETEEDRCISILSHDEPVESMCIMESNNPNVPVWLLSAGGTTIRVWNPVTGQCFASVSTHHRKTITSLLSVIRSNENEDKTKSLSWRILSSSLDGVMQFHSWDSESGSLEHLYSTNLNLSITCVSADNSGDRFAIGTSDGKVLVKTKGPSIEAKKRLRDPMAGTYAFFQRGMNAEAGEGDYTVMNPGKKKKLRSFDVALKQFRYGDALDDALATRRPMDVVAVLEELGKRRGIAAALANRDEEMLEPILSFTIRYIAKPHFTGLLIGIAHMLIDIYGDVAGQSETIDELFAKLKNQVANECRAQKNLVRLLGHIDAIMGKEEMH</sequence>
<dbReference type="PANTHER" id="PTHR19924:SF26">
    <property type="entry name" value="U3 SMALL NUCLEOLAR RNA-ASSOCIATED PROTEIN 15 HOMOLOG"/>
    <property type="match status" value="1"/>
</dbReference>